<evidence type="ECO:0000256" key="1">
    <source>
        <dbReference type="PROSITE-ProRule" id="PRU00047"/>
    </source>
</evidence>
<feature type="region of interest" description="Disordered" evidence="2">
    <location>
        <begin position="332"/>
        <end position="372"/>
    </location>
</feature>
<dbReference type="AlphaFoldDB" id="A0A803NJ61"/>
<evidence type="ECO:0000313" key="4">
    <source>
        <dbReference type="EnsemblPlants" id="cds.evm.model.01.1952"/>
    </source>
</evidence>
<keyword evidence="5" id="KW-1185">Reference proteome</keyword>
<proteinExistence type="predicted"/>
<protein>
    <recommendedName>
        <fullName evidence="3">CCHC-type domain-containing protein</fullName>
    </recommendedName>
</protein>
<feature type="region of interest" description="Disordered" evidence="2">
    <location>
        <begin position="281"/>
        <end position="304"/>
    </location>
</feature>
<feature type="region of interest" description="Disordered" evidence="2">
    <location>
        <begin position="202"/>
        <end position="227"/>
    </location>
</feature>
<organism evidence="4 5">
    <name type="scientific">Cannabis sativa</name>
    <name type="common">Hemp</name>
    <name type="synonym">Marijuana</name>
    <dbReference type="NCBI Taxonomy" id="3483"/>
    <lineage>
        <taxon>Eukaryota</taxon>
        <taxon>Viridiplantae</taxon>
        <taxon>Streptophyta</taxon>
        <taxon>Embryophyta</taxon>
        <taxon>Tracheophyta</taxon>
        <taxon>Spermatophyta</taxon>
        <taxon>Magnoliopsida</taxon>
        <taxon>eudicotyledons</taxon>
        <taxon>Gunneridae</taxon>
        <taxon>Pentapetalae</taxon>
        <taxon>rosids</taxon>
        <taxon>fabids</taxon>
        <taxon>Rosales</taxon>
        <taxon>Cannabaceae</taxon>
        <taxon>Cannabis</taxon>
    </lineage>
</organism>
<dbReference type="EMBL" id="UZAU01000053">
    <property type="status" value="NOT_ANNOTATED_CDS"/>
    <property type="molecule type" value="Genomic_DNA"/>
</dbReference>
<dbReference type="Gramene" id="evm.model.01.1952">
    <property type="protein sequence ID" value="cds.evm.model.01.1952"/>
    <property type="gene ID" value="evm.TU.01.1952"/>
</dbReference>
<evidence type="ECO:0000256" key="2">
    <source>
        <dbReference type="SAM" id="MobiDB-lite"/>
    </source>
</evidence>
<feature type="compositionally biased region" description="Polar residues" evidence="2">
    <location>
        <begin position="202"/>
        <end position="214"/>
    </location>
</feature>
<evidence type="ECO:0000259" key="3">
    <source>
        <dbReference type="PROSITE" id="PS50158"/>
    </source>
</evidence>
<dbReference type="Proteomes" id="UP000596661">
    <property type="component" value="Chromosome 1"/>
</dbReference>
<feature type="compositionally biased region" description="Polar residues" evidence="2">
    <location>
        <begin position="281"/>
        <end position="294"/>
    </location>
</feature>
<name>A0A803NJ61_CANSA</name>
<dbReference type="Pfam" id="PF14392">
    <property type="entry name" value="zf-CCHC_4"/>
    <property type="match status" value="1"/>
</dbReference>
<dbReference type="GO" id="GO:0008270">
    <property type="term" value="F:zinc ion binding"/>
    <property type="evidence" value="ECO:0007669"/>
    <property type="project" value="UniProtKB-KW"/>
</dbReference>
<dbReference type="PROSITE" id="PS50158">
    <property type="entry name" value="ZF_CCHC"/>
    <property type="match status" value="1"/>
</dbReference>
<feature type="region of interest" description="Disordered" evidence="2">
    <location>
        <begin position="96"/>
        <end position="170"/>
    </location>
</feature>
<evidence type="ECO:0000313" key="5">
    <source>
        <dbReference type="Proteomes" id="UP000596661"/>
    </source>
</evidence>
<sequence>MISLPRIRDDFWVDFRYERLLEFCFECGRLGHPFEKCVAFMERMDNGNDDDLEYGPWMQGAKLPTSSYDKYQTDFAKGNAWPLLTRLARKSLSSTIPTLNTRPQPQPNILFHGESSTPSQTFPSHAHNSSTYVHQYPRPSHSLPLPSTTAPSHTPLSSITSTAPISSPNIRTTTSLTLPLPSFTTPPSNHLSTITSAATHTNISEQSTQPTMPSHTRRSLPLSSNSTTTANLSHIFTPNIGSTHTPHIPYATYPPTTLPNTPMNHTLMHVISNITPSLISTPQSHTSTTGNNSHYSKENFHPNYMFKRQTDAPTMRQMLKRCRNQNNNVVSSFSSRGDCSHLNVSSTSKDSDGGSDNSAEIALQSRKGLRKS</sequence>
<dbReference type="InterPro" id="IPR025836">
    <property type="entry name" value="Zn_knuckle_CX2CX4HX4C"/>
</dbReference>
<keyword evidence="1" id="KW-0862">Zinc</keyword>
<feature type="compositionally biased region" description="Polar residues" evidence="2">
    <location>
        <begin position="114"/>
        <end position="133"/>
    </location>
</feature>
<accession>A0A803NJ61</accession>
<reference evidence="4" key="1">
    <citation type="submission" date="2018-11" db="EMBL/GenBank/DDBJ databases">
        <authorList>
            <person name="Grassa J C."/>
        </authorList>
    </citation>
    <scope>NUCLEOTIDE SEQUENCE [LARGE SCALE GENOMIC DNA]</scope>
</reference>
<dbReference type="InterPro" id="IPR001878">
    <property type="entry name" value="Znf_CCHC"/>
</dbReference>
<feature type="compositionally biased region" description="Low complexity" evidence="2">
    <location>
        <begin position="154"/>
        <end position="170"/>
    </location>
</feature>
<reference evidence="4" key="2">
    <citation type="submission" date="2021-03" db="UniProtKB">
        <authorList>
            <consortium name="EnsemblPlants"/>
        </authorList>
    </citation>
    <scope>IDENTIFICATION</scope>
</reference>
<keyword evidence="1" id="KW-0479">Metal-binding</keyword>
<dbReference type="GO" id="GO:0003676">
    <property type="term" value="F:nucleic acid binding"/>
    <property type="evidence" value="ECO:0007669"/>
    <property type="project" value="InterPro"/>
</dbReference>
<dbReference type="EnsemblPlants" id="evm.model.01.1952">
    <property type="protein sequence ID" value="cds.evm.model.01.1952"/>
    <property type="gene ID" value="evm.TU.01.1952"/>
</dbReference>
<keyword evidence="1" id="KW-0863">Zinc-finger</keyword>
<feature type="domain" description="CCHC-type" evidence="3">
    <location>
        <begin position="24"/>
        <end position="37"/>
    </location>
</feature>